<dbReference type="RefSeq" id="WP_074841771.1">
    <property type="nucleotide sequence ID" value="NZ_CP047056.1"/>
</dbReference>
<dbReference type="PRINTS" id="PR01590">
    <property type="entry name" value="HTHFIS"/>
</dbReference>
<name>A0A662ZEQ0_9GAMM</name>
<dbReference type="InterPro" id="IPR025943">
    <property type="entry name" value="Sigma_54_int_dom_ATP-bd_2"/>
</dbReference>
<proteinExistence type="predicted"/>
<dbReference type="Pfam" id="PF00158">
    <property type="entry name" value="Sigma54_activat"/>
    <property type="match status" value="1"/>
</dbReference>
<dbReference type="FunFam" id="3.40.50.300:FF:000006">
    <property type="entry name" value="DNA-binding transcriptional regulator NtrC"/>
    <property type="match status" value="1"/>
</dbReference>
<keyword evidence="1" id="KW-0547">Nucleotide-binding</keyword>
<dbReference type="Gene3D" id="3.40.50.300">
    <property type="entry name" value="P-loop containing nucleotide triphosphate hydrolases"/>
    <property type="match status" value="1"/>
</dbReference>
<evidence type="ECO:0000313" key="8">
    <source>
        <dbReference type="Proteomes" id="UP000243374"/>
    </source>
</evidence>
<dbReference type="CDD" id="cd00009">
    <property type="entry name" value="AAA"/>
    <property type="match status" value="1"/>
</dbReference>
<dbReference type="InterPro" id="IPR002078">
    <property type="entry name" value="Sigma_54_int"/>
</dbReference>
<dbReference type="Pfam" id="PF25601">
    <property type="entry name" value="AAA_lid_14"/>
    <property type="match status" value="1"/>
</dbReference>
<dbReference type="InterPro" id="IPR025944">
    <property type="entry name" value="Sigma_54_int_dom_CS"/>
</dbReference>
<dbReference type="AlphaFoldDB" id="A0A662ZEQ0"/>
<dbReference type="InterPro" id="IPR058031">
    <property type="entry name" value="AAA_lid_NorR"/>
</dbReference>
<accession>A0A662ZEQ0</accession>
<dbReference type="EMBL" id="FOSF01000086">
    <property type="protein sequence ID" value="SFK48022.1"/>
    <property type="molecule type" value="Genomic_DNA"/>
</dbReference>
<dbReference type="Pfam" id="PF02954">
    <property type="entry name" value="HTH_8"/>
    <property type="match status" value="1"/>
</dbReference>
<dbReference type="InterPro" id="IPR027417">
    <property type="entry name" value="P-loop_NTPase"/>
</dbReference>
<keyword evidence="3" id="KW-0805">Transcription regulation</keyword>
<keyword evidence="4" id="KW-0238">DNA-binding</keyword>
<protein>
    <submittedName>
        <fullName evidence="7">Regulatory protein, Fis family</fullName>
    </submittedName>
</protein>
<evidence type="ECO:0000256" key="5">
    <source>
        <dbReference type="ARBA" id="ARBA00023163"/>
    </source>
</evidence>
<dbReference type="PROSITE" id="PS50045">
    <property type="entry name" value="SIGMA54_INTERACT_4"/>
    <property type="match status" value="1"/>
</dbReference>
<dbReference type="Gene3D" id="1.10.8.60">
    <property type="match status" value="1"/>
</dbReference>
<dbReference type="SMART" id="SM00382">
    <property type="entry name" value="AAA"/>
    <property type="match status" value="1"/>
</dbReference>
<dbReference type="InterPro" id="IPR009057">
    <property type="entry name" value="Homeodomain-like_sf"/>
</dbReference>
<dbReference type="SUPFAM" id="SSF46689">
    <property type="entry name" value="Homeodomain-like"/>
    <property type="match status" value="1"/>
</dbReference>
<dbReference type="GO" id="GO:0043565">
    <property type="term" value="F:sequence-specific DNA binding"/>
    <property type="evidence" value="ECO:0007669"/>
    <property type="project" value="InterPro"/>
</dbReference>
<dbReference type="GO" id="GO:0005524">
    <property type="term" value="F:ATP binding"/>
    <property type="evidence" value="ECO:0007669"/>
    <property type="project" value="UniProtKB-KW"/>
</dbReference>
<dbReference type="Gene3D" id="1.10.10.60">
    <property type="entry name" value="Homeodomain-like"/>
    <property type="match status" value="1"/>
</dbReference>
<dbReference type="InterPro" id="IPR002197">
    <property type="entry name" value="HTH_Fis"/>
</dbReference>
<dbReference type="SUPFAM" id="SSF52540">
    <property type="entry name" value="P-loop containing nucleoside triphosphate hydrolases"/>
    <property type="match status" value="1"/>
</dbReference>
<dbReference type="GO" id="GO:0006355">
    <property type="term" value="P:regulation of DNA-templated transcription"/>
    <property type="evidence" value="ECO:0007669"/>
    <property type="project" value="InterPro"/>
</dbReference>
<keyword evidence="2" id="KW-0067">ATP-binding</keyword>
<dbReference type="InterPro" id="IPR009715">
    <property type="entry name" value="RtcR"/>
</dbReference>
<dbReference type="PANTHER" id="PTHR32071:SF121">
    <property type="entry name" value="SIGMA L-DEPENDENT TRANSCRIPTIONAL REGULATOR YQIR-RELATED"/>
    <property type="match status" value="1"/>
</dbReference>
<feature type="domain" description="Sigma-54 factor interaction" evidence="6">
    <location>
        <begin position="191"/>
        <end position="432"/>
    </location>
</feature>
<dbReference type="Proteomes" id="UP000243374">
    <property type="component" value="Unassembled WGS sequence"/>
</dbReference>
<evidence type="ECO:0000256" key="2">
    <source>
        <dbReference type="ARBA" id="ARBA00022840"/>
    </source>
</evidence>
<dbReference type="PROSITE" id="PS00676">
    <property type="entry name" value="SIGMA54_INTERACT_2"/>
    <property type="match status" value="1"/>
</dbReference>
<evidence type="ECO:0000256" key="3">
    <source>
        <dbReference type="ARBA" id="ARBA00023015"/>
    </source>
</evidence>
<evidence type="ECO:0000313" key="7">
    <source>
        <dbReference type="EMBL" id="SFK48022.1"/>
    </source>
</evidence>
<keyword evidence="8" id="KW-1185">Reference proteome</keyword>
<sequence>MTEAESDLPIYVSWIGTTDIYCMESWRVTEGLDPAPDNSSRLTVPFKEEPGLNGPIRTFTDNKKFSKIYLLSSKEYESISSQVKDWICRGTKSKCQIINTPVEDPTSYDEVYKALDKFLSKYWSADTASRFVFNLTPGTPAMQAILFYMSQVRYSGGKTYRTVPQKYARNNKQILEVTAPFSLKPDLYLNTQTECPQSDEIEKVIELYAPVKAINILLLGESGVGKSSAAEKIHYRCGGKKDNFITANCAELAAGDANMFRAELFGAKKGSFTGCTEDKTGLFEQAQNGTIFLDEVAEIPLPSQSVLLRALQNKEIMSIGSKKEVRLNNVRVISATNHNLLEDVKNGKFREDLYYRLAMCSITLPNLREIACTNREYFRQLVTTILNDLKKEDPKLKDTDFKLTQDAWDCLLSSQWPGNIRQLRHVLLLSTVYALNTGKSEINGKIISLHLSKVTTVSSSSSPADDFIPNDLNQWLAEQKDKIIKNALKLTRDNTSKAAKILGMNEQTLYSYLKKAK</sequence>
<dbReference type="PANTHER" id="PTHR32071">
    <property type="entry name" value="TRANSCRIPTIONAL REGULATORY PROTEIN"/>
    <property type="match status" value="1"/>
</dbReference>
<dbReference type="Pfam" id="PF06956">
    <property type="entry name" value="RtcR"/>
    <property type="match status" value="1"/>
</dbReference>
<reference evidence="7 8" key="1">
    <citation type="submission" date="2016-10" db="EMBL/GenBank/DDBJ databases">
        <authorList>
            <person name="Varghese N."/>
            <person name="Submissions S."/>
        </authorList>
    </citation>
    <scope>NUCLEOTIDE SEQUENCE [LARGE SCALE GENOMIC DNA]</scope>
    <source>
        <strain evidence="7 8">22B</strain>
    </source>
</reference>
<gene>
    <name evidence="7" type="ORF">SAMN04487865_10863</name>
</gene>
<dbReference type="InterPro" id="IPR003593">
    <property type="entry name" value="AAA+_ATPase"/>
</dbReference>
<dbReference type="OrthoDB" id="9804019at2"/>
<organism evidence="7 8">
    <name type="scientific">Succinivibrio dextrinosolvens</name>
    <dbReference type="NCBI Taxonomy" id="83771"/>
    <lineage>
        <taxon>Bacteria</taxon>
        <taxon>Pseudomonadati</taxon>
        <taxon>Pseudomonadota</taxon>
        <taxon>Gammaproteobacteria</taxon>
        <taxon>Aeromonadales</taxon>
        <taxon>Succinivibrionaceae</taxon>
        <taxon>Succinivibrio</taxon>
    </lineage>
</organism>
<keyword evidence="5" id="KW-0804">Transcription</keyword>
<evidence type="ECO:0000256" key="4">
    <source>
        <dbReference type="ARBA" id="ARBA00023125"/>
    </source>
</evidence>
<evidence type="ECO:0000259" key="6">
    <source>
        <dbReference type="PROSITE" id="PS50045"/>
    </source>
</evidence>
<dbReference type="PROSITE" id="PS00688">
    <property type="entry name" value="SIGMA54_INTERACT_3"/>
    <property type="match status" value="1"/>
</dbReference>
<evidence type="ECO:0000256" key="1">
    <source>
        <dbReference type="ARBA" id="ARBA00022741"/>
    </source>
</evidence>